<evidence type="ECO:0000313" key="1">
    <source>
        <dbReference type="EMBL" id="KKN26672.1"/>
    </source>
</evidence>
<name>A0A0F9PPW3_9ZZZZ</name>
<accession>A0A0F9PPW3</accession>
<proteinExistence type="predicted"/>
<comment type="caution">
    <text evidence="1">The sequence shown here is derived from an EMBL/GenBank/DDBJ whole genome shotgun (WGS) entry which is preliminary data.</text>
</comment>
<protein>
    <submittedName>
        <fullName evidence="1">Uncharacterized protein</fullName>
    </submittedName>
</protein>
<dbReference type="AlphaFoldDB" id="A0A0F9PPW3"/>
<organism evidence="1">
    <name type="scientific">marine sediment metagenome</name>
    <dbReference type="NCBI Taxonomy" id="412755"/>
    <lineage>
        <taxon>unclassified sequences</taxon>
        <taxon>metagenomes</taxon>
        <taxon>ecological metagenomes</taxon>
    </lineage>
</organism>
<sequence>MAKPKGIERAEVVQRMKSAIKKGQSATAFIADMRKAGLSYRRTAMLADWRTQGDFTKKEGLLRFVRKDRYPSTEIVRAESWDMGKEFMFQVRLHIQRRPGEPLESQIVNITSDRPLTVGEMEQAALELDLDKYTAGEEKIVGATAETGIRRISA</sequence>
<dbReference type="EMBL" id="LAZR01002702">
    <property type="protein sequence ID" value="KKN26672.1"/>
    <property type="molecule type" value="Genomic_DNA"/>
</dbReference>
<reference evidence="1" key="1">
    <citation type="journal article" date="2015" name="Nature">
        <title>Complex archaea that bridge the gap between prokaryotes and eukaryotes.</title>
        <authorList>
            <person name="Spang A."/>
            <person name="Saw J.H."/>
            <person name="Jorgensen S.L."/>
            <person name="Zaremba-Niedzwiedzka K."/>
            <person name="Martijn J."/>
            <person name="Lind A.E."/>
            <person name="van Eijk R."/>
            <person name="Schleper C."/>
            <person name="Guy L."/>
            <person name="Ettema T.J."/>
        </authorList>
    </citation>
    <scope>NUCLEOTIDE SEQUENCE</scope>
</reference>
<gene>
    <name evidence="1" type="ORF">LCGC14_0872390</name>
</gene>